<dbReference type="SUPFAM" id="SSF51445">
    <property type="entry name" value="(Trans)glycosidases"/>
    <property type="match status" value="2"/>
</dbReference>
<evidence type="ECO:0000259" key="1">
    <source>
        <dbReference type="PROSITE" id="PS51910"/>
    </source>
</evidence>
<dbReference type="Gene3D" id="3.20.20.80">
    <property type="entry name" value="Glycosidases"/>
    <property type="match status" value="3"/>
</dbReference>
<organism evidence="2 3">
    <name type="scientific">Caenorhabditis nigoni</name>
    <dbReference type="NCBI Taxonomy" id="1611254"/>
    <lineage>
        <taxon>Eukaryota</taxon>
        <taxon>Metazoa</taxon>
        <taxon>Ecdysozoa</taxon>
        <taxon>Nematoda</taxon>
        <taxon>Chromadorea</taxon>
        <taxon>Rhabditida</taxon>
        <taxon>Rhabditina</taxon>
        <taxon>Rhabditomorpha</taxon>
        <taxon>Rhabditoidea</taxon>
        <taxon>Rhabditidae</taxon>
        <taxon>Peloderinae</taxon>
        <taxon>Caenorhabditis</taxon>
    </lineage>
</organism>
<name>A0A2G5V3I6_9PELO</name>
<evidence type="ECO:0000313" key="2">
    <source>
        <dbReference type="EMBL" id="PIC46344.1"/>
    </source>
</evidence>
<dbReference type="PANTHER" id="PTHR46073:SF7">
    <property type="entry name" value="GH18 DOMAIN-CONTAINING PROTEIN"/>
    <property type="match status" value="1"/>
</dbReference>
<dbReference type="Proteomes" id="UP000230233">
    <property type="component" value="Chromosome II"/>
</dbReference>
<proteinExistence type="predicted"/>
<sequence>MRYYDLKEKSKEVKNDLKLMISIGGPEYSENFSSLIVDPVKRKMLITNISKFIEKTGSDGIDISWKWPKQSEKSAYSSFFKELRNDMKLQQKQHLISVLVPPVDIGRWEAGFDFNEILKYVDFFNVFTMYYYGPWANQSGALVGPTAPLCKTCPEERKNFNIDHTLDYYIQKTGEPEKLNMVIPFFARLWKNVGDPVEPYQFGIRWAEMKDGKAEGNPYMSRWTMKNEGWDTWGMQWDNKTQTSFLHNPEKRTYLSLETKDSIEEKMNYADYKKLGGIWIWSVDMGDETNCLLKYVYSYNQKGKAQISKETLNSAPKTACSTIEKTSKAVLKSSPEKRVIGYYSENEYTEITTDQLQKLTHVVFAYIQMNSDGSLEFKNDHIKNRFFDLKNKSKSVSKTMVSFGAEESSSYFDMVLKQLEKSRGR</sequence>
<dbReference type="Pfam" id="PF00704">
    <property type="entry name" value="Glyco_hydro_18"/>
    <property type="match status" value="2"/>
</dbReference>
<dbReference type="PROSITE" id="PS51910">
    <property type="entry name" value="GH18_2"/>
    <property type="match status" value="2"/>
</dbReference>
<dbReference type="GO" id="GO:0008061">
    <property type="term" value="F:chitin binding"/>
    <property type="evidence" value="ECO:0007669"/>
    <property type="project" value="InterPro"/>
</dbReference>
<dbReference type="AlphaFoldDB" id="A0A2G5V3I6"/>
<feature type="domain" description="GH18" evidence="1">
    <location>
        <begin position="1"/>
        <end position="310"/>
    </location>
</feature>
<dbReference type="InterPro" id="IPR017853">
    <property type="entry name" value="GH"/>
</dbReference>
<comment type="caution">
    <text evidence="2">The sequence shown here is derived from an EMBL/GenBank/DDBJ whole genome shotgun (WGS) entry which is preliminary data.</text>
</comment>
<keyword evidence="3" id="KW-1185">Reference proteome</keyword>
<gene>
    <name evidence="2" type="primary">Cnig_chr_II.g6067</name>
    <name evidence="2" type="ORF">B9Z55_006067</name>
</gene>
<dbReference type="GO" id="GO:0005975">
    <property type="term" value="P:carbohydrate metabolic process"/>
    <property type="evidence" value="ECO:0007669"/>
    <property type="project" value="InterPro"/>
</dbReference>
<dbReference type="OrthoDB" id="76388at2759"/>
<dbReference type="SMART" id="SM00636">
    <property type="entry name" value="Glyco_18"/>
    <property type="match status" value="1"/>
</dbReference>
<dbReference type="InterPro" id="IPR001223">
    <property type="entry name" value="Glyco_hydro18_cat"/>
</dbReference>
<dbReference type="InterPro" id="IPR011583">
    <property type="entry name" value="Chitinase_II/V-like_cat"/>
</dbReference>
<dbReference type="Gene3D" id="3.10.50.10">
    <property type="match status" value="1"/>
</dbReference>
<feature type="domain" description="GH18" evidence="1">
    <location>
        <begin position="337"/>
        <end position="425"/>
    </location>
</feature>
<protein>
    <recommendedName>
        <fullName evidence="1">GH18 domain-containing protein</fullName>
    </recommendedName>
</protein>
<dbReference type="InterPro" id="IPR029070">
    <property type="entry name" value="Chitinase_insertion_sf"/>
</dbReference>
<dbReference type="PANTHER" id="PTHR46073">
    <property type="entry name" value="CHITINASE"/>
    <property type="match status" value="1"/>
</dbReference>
<dbReference type="EMBL" id="PDUG01000002">
    <property type="protein sequence ID" value="PIC46344.1"/>
    <property type="molecule type" value="Genomic_DNA"/>
</dbReference>
<reference evidence="3" key="1">
    <citation type="submission" date="2017-10" db="EMBL/GenBank/DDBJ databases">
        <title>Rapid genome shrinkage in a self-fertile nematode reveals novel sperm competition proteins.</title>
        <authorList>
            <person name="Yin D."/>
            <person name="Schwarz E.M."/>
            <person name="Thomas C.G."/>
            <person name="Felde R.L."/>
            <person name="Korf I.F."/>
            <person name="Cutter A.D."/>
            <person name="Schartner C.M."/>
            <person name="Ralston E.J."/>
            <person name="Meyer B.J."/>
            <person name="Haag E.S."/>
        </authorList>
    </citation>
    <scope>NUCLEOTIDE SEQUENCE [LARGE SCALE GENOMIC DNA]</scope>
    <source>
        <strain evidence="3">JU1422</strain>
    </source>
</reference>
<accession>A0A2G5V3I6</accession>
<evidence type="ECO:0000313" key="3">
    <source>
        <dbReference type="Proteomes" id="UP000230233"/>
    </source>
</evidence>